<dbReference type="InterPro" id="IPR001296">
    <property type="entry name" value="Glyco_trans_1"/>
</dbReference>
<reference evidence="3 4" key="1">
    <citation type="journal article" date="2019" name="Environ. Microbiol.">
        <title>Species interactions and distinct microbial communities in high Arctic permafrost affected cryosols are associated with the CH4 and CO2 gas fluxes.</title>
        <authorList>
            <person name="Altshuler I."/>
            <person name="Hamel J."/>
            <person name="Turney S."/>
            <person name="Magnuson E."/>
            <person name="Levesque R."/>
            <person name="Greer C."/>
            <person name="Whyte L.G."/>
        </authorList>
    </citation>
    <scope>NUCLEOTIDE SEQUENCE [LARGE SCALE GENOMIC DNA]</scope>
    <source>
        <strain evidence="3 4">42</strain>
    </source>
</reference>
<sequence length="372" mass="42956">MKFAIITHVNHIQSGEDYFAYAPYVREMNIWLKYVDEVIVVAPSSKGNPTTIDLNYIHHKIDFRHVSEFSFTSLKSNLISLYKLPAIFWSIFWAMNKADHIHLRCPGNMGLIGCFVQILFPKKIKTAKYAGNWDPTSKQPWTYKLQTYILRNTFLTRNMQVLVYGDWKNQSKNIKPFFTATYADIEKKSFEEKNFDSAIEFIFVGSLVAGKNPMYALKLVEQLAKKENNVVLNFYGEGIEKVALENYIKENQLQNIVFLNGNQNKETVKNAYKRSHFVILPSKSEGWPKAVAEGMFYGCVPIATSVSCVPFMLDNGKRGVLLEMDLESDLTRIENIIRDQNSFFSKSKLSTEWSQNYTTDVFETEIKNILKK</sequence>
<dbReference type="Gene3D" id="3.40.50.2000">
    <property type="entry name" value="Glycogen Phosphorylase B"/>
    <property type="match status" value="2"/>
</dbReference>
<dbReference type="GO" id="GO:0009103">
    <property type="term" value="P:lipopolysaccharide biosynthetic process"/>
    <property type="evidence" value="ECO:0007669"/>
    <property type="project" value="TreeGrafter"/>
</dbReference>
<comment type="caution">
    <text evidence="3">The sequence shown here is derived from an EMBL/GenBank/DDBJ whole genome shotgun (WGS) entry which is preliminary data.</text>
</comment>
<proteinExistence type="predicted"/>
<feature type="domain" description="Glycosyl transferase family 1" evidence="2">
    <location>
        <begin position="185"/>
        <end position="340"/>
    </location>
</feature>
<name>A0A502EUM9_9FLAO</name>
<dbReference type="CDD" id="cd03801">
    <property type="entry name" value="GT4_PimA-like"/>
    <property type="match status" value="1"/>
</dbReference>
<evidence type="ECO:0000259" key="2">
    <source>
        <dbReference type="Pfam" id="PF00534"/>
    </source>
</evidence>
<dbReference type="Proteomes" id="UP000319700">
    <property type="component" value="Unassembled WGS sequence"/>
</dbReference>
<dbReference type="PANTHER" id="PTHR46401:SF2">
    <property type="entry name" value="GLYCOSYLTRANSFERASE WBBK-RELATED"/>
    <property type="match status" value="1"/>
</dbReference>
<dbReference type="PANTHER" id="PTHR46401">
    <property type="entry name" value="GLYCOSYLTRANSFERASE WBBK-RELATED"/>
    <property type="match status" value="1"/>
</dbReference>
<evidence type="ECO:0000256" key="1">
    <source>
        <dbReference type="ARBA" id="ARBA00022679"/>
    </source>
</evidence>
<dbReference type="Pfam" id="PF00534">
    <property type="entry name" value="Glycos_transf_1"/>
    <property type="match status" value="1"/>
</dbReference>
<organism evidence="3 4">
    <name type="scientific">Flavobacterium pectinovorum</name>
    <dbReference type="NCBI Taxonomy" id="29533"/>
    <lineage>
        <taxon>Bacteria</taxon>
        <taxon>Pseudomonadati</taxon>
        <taxon>Bacteroidota</taxon>
        <taxon>Flavobacteriia</taxon>
        <taxon>Flavobacteriales</taxon>
        <taxon>Flavobacteriaceae</taxon>
        <taxon>Flavobacterium</taxon>
    </lineage>
</organism>
<dbReference type="SUPFAM" id="SSF53756">
    <property type="entry name" value="UDP-Glycosyltransferase/glycogen phosphorylase"/>
    <property type="match status" value="1"/>
</dbReference>
<evidence type="ECO:0000313" key="4">
    <source>
        <dbReference type="Proteomes" id="UP000319700"/>
    </source>
</evidence>
<dbReference type="EMBL" id="RCZH01000007">
    <property type="protein sequence ID" value="TPG40136.1"/>
    <property type="molecule type" value="Genomic_DNA"/>
</dbReference>
<keyword evidence="1 3" id="KW-0808">Transferase</keyword>
<dbReference type="OrthoDB" id="1395864at2"/>
<protein>
    <submittedName>
        <fullName evidence="3">Glycosyltransferase family 1 protein</fullName>
    </submittedName>
</protein>
<gene>
    <name evidence="3" type="ORF">EAH81_12615</name>
</gene>
<dbReference type="GO" id="GO:0016757">
    <property type="term" value="F:glycosyltransferase activity"/>
    <property type="evidence" value="ECO:0007669"/>
    <property type="project" value="InterPro"/>
</dbReference>
<accession>A0A502EUM9</accession>
<keyword evidence="4" id="KW-1185">Reference proteome</keyword>
<evidence type="ECO:0000313" key="3">
    <source>
        <dbReference type="EMBL" id="TPG40136.1"/>
    </source>
</evidence>
<dbReference type="RefSeq" id="WP_140507433.1">
    <property type="nucleotide sequence ID" value="NZ_RCZH01000007.1"/>
</dbReference>
<dbReference type="AlphaFoldDB" id="A0A502EUM9"/>